<evidence type="ECO:0000313" key="2">
    <source>
        <dbReference type="Proteomes" id="UP000607653"/>
    </source>
</evidence>
<reference evidence="1 2" key="1">
    <citation type="journal article" date="2020" name="Mol. Biol. Evol.">
        <title>Distinct Expression and Methylation Patterns for Genes with Different Fates following a Single Whole-Genome Duplication in Flowering Plants.</title>
        <authorList>
            <person name="Shi T."/>
            <person name="Rahmani R.S."/>
            <person name="Gugger P.F."/>
            <person name="Wang M."/>
            <person name="Li H."/>
            <person name="Zhang Y."/>
            <person name="Li Z."/>
            <person name="Wang Q."/>
            <person name="Van de Peer Y."/>
            <person name="Marchal K."/>
            <person name="Chen J."/>
        </authorList>
    </citation>
    <scope>NUCLEOTIDE SEQUENCE [LARGE SCALE GENOMIC DNA]</scope>
    <source>
        <tissue evidence="1">Leaf</tissue>
    </source>
</reference>
<protein>
    <submittedName>
        <fullName evidence="1">Uncharacterized protein</fullName>
    </submittedName>
</protein>
<name>A0A822ZIT7_NELNU</name>
<dbReference type="InterPro" id="IPR015424">
    <property type="entry name" value="PyrdxlP-dep_Trfase"/>
</dbReference>
<organism evidence="1 2">
    <name type="scientific">Nelumbo nucifera</name>
    <name type="common">Sacred lotus</name>
    <dbReference type="NCBI Taxonomy" id="4432"/>
    <lineage>
        <taxon>Eukaryota</taxon>
        <taxon>Viridiplantae</taxon>
        <taxon>Streptophyta</taxon>
        <taxon>Embryophyta</taxon>
        <taxon>Tracheophyta</taxon>
        <taxon>Spermatophyta</taxon>
        <taxon>Magnoliopsida</taxon>
        <taxon>Proteales</taxon>
        <taxon>Nelumbonaceae</taxon>
        <taxon>Nelumbo</taxon>
    </lineage>
</organism>
<dbReference type="Gene3D" id="3.40.640.10">
    <property type="entry name" value="Type I PLP-dependent aspartate aminotransferase-like (Major domain)"/>
    <property type="match status" value="1"/>
</dbReference>
<comment type="caution">
    <text evidence="1">The sequence shown here is derived from an EMBL/GenBank/DDBJ whole genome shotgun (WGS) entry which is preliminary data.</text>
</comment>
<dbReference type="Proteomes" id="UP000607653">
    <property type="component" value="Unassembled WGS sequence"/>
</dbReference>
<dbReference type="SUPFAM" id="SSF53383">
    <property type="entry name" value="PLP-dependent transferases"/>
    <property type="match status" value="1"/>
</dbReference>
<accession>A0A822ZIT7</accession>
<dbReference type="InterPro" id="IPR015421">
    <property type="entry name" value="PyrdxlP-dep_Trfase_major"/>
</dbReference>
<dbReference type="EMBL" id="DUZY01000007">
    <property type="protein sequence ID" value="DAD44787.1"/>
    <property type="molecule type" value="Genomic_DNA"/>
</dbReference>
<evidence type="ECO:0000313" key="1">
    <source>
        <dbReference type="EMBL" id="DAD44787.1"/>
    </source>
</evidence>
<sequence>MCIIADSISIRGGGGDLGAQLLKVQDDIPICASIISQRLALYSLEVGAEWVRDGVKDLAKNHGREGAIYLWEKLPQKYLDDFDVAVVHWLAHRYDIVVILGAPCGGPGYIRISFGGLPEVDCEVAAGRLCRGLEELMRDEMVQ</sequence>
<gene>
    <name evidence="1" type="ORF">HUJ06_003017</name>
</gene>
<proteinExistence type="predicted"/>
<dbReference type="AlphaFoldDB" id="A0A822ZIT7"/>
<keyword evidence="2" id="KW-1185">Reference proteome</keyword>